<dbReference type="SUPFAM" id="SSF57667">
    <property type="entry name" value="beta-beta-alpha zinc fingers"/>
    <property type="match status" value="1"/>
</dbReference>
<dbReference type="Gene3D" id="3.30.160.60">
    <property type="entry name" value="Classic Zinc Finger"/>
    <property type="match status" value="2"/>
</dbReference>
<keyword evidence="4" id="KW-0862">Zinc</keyword>
<evidence type="ECO:0000313" key="9">
    <source>
        <dbReference type="Proteomes" id="UP001158576"/>
    </source>
</evidence>
<evidence type="ECO:0000256" key="2">
    <source>
        <dbReference type="ARBA" id="ARBA00022737"/>
    </source>
</evidence>
<feature type="compositionally biased region" description="Basic and acidic residues" evidence="6">
    <location>
        <begin position="1"/>
        <end position="12"/>
    </location>
</feature>
<keyword evidence="3 5" id="KW-0863">Zinc-finger</keyword>
<dbReference type="EMBL" id="OU015566">
    <property type="protein sequence ID" value="CAG5104761.1"/>
    <property type="molecule type" value="Genomic_DNA"/>
</dbReference>
<dbReference type="PROSITE" id="PS00028">
    <property type="entry name" value="ZINC_FINGER_C2H2_1"/>
    <property type="match status" value="2"/>
</dbReference>
<accession>A0ABN7SSE7</accession>
<keyword evidence="2" id="KW-0677">Repeat</keyword>
<evidence type="ECO:0000313" key="8">
    <source>
        <dbReference type="EMBL" id="CAG5104761.1"/>
    </source>
</evidence>
<sequence length="257" mass="30238">MSLLEDAKVTERKRPKKAKIASDDSDVKEKKVEVPKEFKKLAKAVGLPKDHLEFFYEYRESFHWEVKKDNSIYCTGKCGNCKFSSKVKKNCLVEHMISVHNHGDFKCKEQNCKYVGFSHGNLQRHTAQFHGMGKVGYKLNRVLQCKYCDYSSSQRKVLDEHVAVHENRLHQCEFCTYKCATLTNLKYHLFAHFNIRPFECQTCSATFPSQSKLDFHKKFHSKDFTCNHCLETYPTHNLLEKHLKVCRVRIQKFRDSR</sequence>
<dbReference type="SMART" id="SM00355">
    <property type="entry name" value="ZnF_C2H2"/>
    <property type="match status" value="6"/>
</dbReference>
<keyword evidence="1" id="KW-0479">Metal-binding</keyword>
<protein>
    <submittedName>
        <fullName evidence="8">Oidioi.mRNA.OKI2018_I69.chr1.g1515.t1.cds</fullName>
    </submittedName>
</protein>
<reference evidence="8 9" key="1">
    <citation type="submission" date="2021-04" db="EMBL/GenBank/DDBJ databases">
        <authorList>
            <person name="Bliznina A."/>
        </authorList>
    </citation>
    <scope>NUCLEOTIDE SEQUENCE [LARGE SCALE GENOMIC DNA]</scope>
</reference>
<dbReference type="PANTHER" id="PTHR24379:SF121">
    <property type="entry name" value="C2H2-TYPE DOMAIN-CONTAINING PROTEIN"/>
    <property type="match status" value="1"/>
</dbReference>
<name>A0ABN7SSE7_OIKDI</name>
<dbReference type="PROSITE" id="PS50157">
    <property type="entry name" value="ZINC_FINGER_C2H2_2"/>
    <property type="match status" value="1"/>
</dbReference>
<evidence type="ECO:0000256" key="6">
    <source>
        <dbReference type="SAM" id="MobiDB-lite"/>
    </source>
</evidence>
<evidence type="ECO:0000256" key="1">
    <source>
        <dbReference type="ARBA" id="ARBA00022723"/>
    </source>
</evidence>
<dbReference type="InterPro" id="IPR013087">
    <property type="entry name" value="Znf_C2H2_type"/>
</dbReference>
<evidence type="ECO:0000259" key="7">
    <source>
        <dbReference type="PROSITE" id="PS50157"/>
    </source>
</evidence>
<evidence type="ECO:0000256" key="4">
    <source>
        <dbReference type="ARBA" id="ARBA00022833"/>
    </source>
</evidence>
<organism evidence="8 9">
    <name type="scientific">Oikopleura dioica</name>
    <name type="common">Tunicate</name>
    <dbReference type="NCBI Taxonomy" id="34765"/>
    <lineage>
        <taxon>Eukaryota</taxon>
        <taxon>Metazoa</taxon>
        <taxon>Chordata</taxon>
        <taxon>Tunicata</taxon>
        <taxon>Appendicularia</taxon>
        <taxon>Copelata</taxon>
        <taxon>Oikopleuridae</taxon>
        <taxon>Oikopleura</taxon>
    </lineage>
</organism>
<dbReference type="PANTHER" id="PTHR24379">
    <property type="entry name" value="KRAB AND ZINC FINGER DOMAIN-CONTAINING"/>
    <property type="match status" value="1"/>
</dbReference>
<dbReference type="Proteomes" id="UP001158576">
    <property type="component" value="Chromosome 1"/>
</dbReference>
<feature type="region of interest" description="Disordered" evidence="6">
    <location>
        <begin position="1"/>
        <end position="28"/>
    </location>
</feature>
<evidence type="ECO:0000256" key="5">
    <source>
        <dbReference type="PROSITE-ProRule" id="PRU00042"/>
    </source>
</evidence>
<feature type="domain" description="C2H2-type" evidence="7">
    <location>
        <begin position="198"/>
        <end position="225"/>
    </location>
</feature>
<proteinExistence type="predicted"/>
<gene>
    <name evidence="8" type="ORF">OKIOD_LOCUS10280</name>
</gene>
<dbReference type="InterPro" id="IPR036236">
    <property type="entry name" value="Znf_C2H2_sf"/>
</dbReference>
<keyword evidence="9" id="KW-1185">Reference proteome</keyword>
<evidence type="ECO:0000256" key="3">
    <source>
        <dbReference type="ARBA" id="ARBA00022771"/>
    </source>
</evidence>